<sequence>MIRKLGRSRIVARSKKHRHLHFRLRCAWIPSRGERRRRAWPSGGERRRQPRKKLQFGFDDEGFLISAAIATLHLGYQCSFRRRSQPPRAVRTHSVEQIVTTTARDDVLPPPPDDDLAPPPGIAETFGAGKFKESCYHAVVRSHQKLHNKVGHRTLLYSLSHFQELPYFKPMNMDPNLFDAIRKNDIATFSSLLKENEGILNQKTADSYSTPLHIASKYGCTEMVSEIISMCPDMVCVENKKHETPIHEACRQENTKVLMLLLDANPNAAYKLYASCKSPLFLACSHGHLDMVNHLLNLPEIAERSIAEFDQTCIIIAASRGHTDIVRELLNKWPELVQVIDEDGNSSLHHACNEGYREIIWILLRRDPNLALQYNNNGYTPLHLAVKNGRVSVLEDFVSTCSASFHYLTTEEETVFHIAVRYGCYHALEYLVKVSNGTNLLHCQDRYGNSVLHLAVSGGRHKIADFLISKTKLDINTRNSEGFTALDILEKAKDTAENRQLQAIFIRAGGKRSIQSSSRALEGDRTNFLSPIASRLSLSRRYISNELEMSHEILSIECTSPPELSKSADSRSPQQPQVSERFDIAAYKPQYLSPKSSGKHKHQSQKKMENLNQLYYAKRSKHMEMHKEALLNARNTIILVAVLIATVTFAAGISPPGGVYQEGPMKGKSMVSNTTAFKVFAISNDIALFTSLSIVIVLVSIIPFKRKPHMRLLSIAHKVMWMAIAFMASGYVTATWVILPHSEGMQWLSVMLIALGGGSLGTIFIGLSVMLVEHWLRKFKWKKTRKEGANSDGESQNSDVESSYLHGYHSY</sequence>
<keyword evidence="13" id="KW-1185">Reference proteome</keyword>
<evidence type="ECO:0000313" key="13">
    <source>
        <dbReference type="Proteomes" id="UP000289738"/>
    </source>
</evidence>
<evidence type="ECO:0000256" key="4">
    <source>
        <dbReference type="ARBA" id="ARBA00022737"/>
    </source>
</evidence>
<accession>A0A445CIF3</accession>
<feature type="transmembrane region" description="Helical" evidence="10">
    <location>
        <begin position="675"/>
        <end position="699"/>
    </location>
</feature>
<dbReference type="PANTHER" id="PTHR24186">
    <property type="entry name" value="PROTEIN PHOSPHATASE 1 REGULATORY SUBUNIT"/>
    <property type="match status" value="1"/>
</dbReference>
<dbReference type="PROSITE" id="PS50088">
    <property type="entry name" value="ANK_REPEAT"/>
    <property type="match status" value="2"/>
</dbReference>
<dbReference type="Pfam" id="PF12796">
    <property type="entry name" value="Ank_2"/>
    <property type="match status" value="3"/>
</dbReference>
<dbReference type="SMART" id="SM00248">
    <property type="entry name" value="ANK"/>
    <property type="match status" value="8"/>
</dbReference>
<dbReference type="SUPFAM" id="SSF48403">
    <property type="entry name" value="Ankyrin repeat"/>
    <property type="match status" value="2"/>
</dbReference>
<evidence type="ECO:0000256" key="6">
    <source>
        <dbReference type="ARBA" id="ARBA00023043"/>
    </source>
</evidence>
<feature type="transmembrane region" description="Helical" evidence="10">
    <location>
        <begin position="636"/>
        <end position="655"/>
    </location>
</feature>
<dbReference type="PANTHER" id="PTHR24186:SF38">
    <property type="entry name" value="ANKYRIN REPEAT FAMILY PROTEIN"/>
    <property type="match status" value="1"/>
</dbReference>
<evidence type="ECO:0000256" key="8">
    <source>
        <dbReference type="PROSITE-ProRule" id="PRU00023"/>
    </source>
</evidence>
<dbReference type="PROSITE" id="PS50297">
    <property type="entry name" value="ANK_REP_REGION"/>
    <property type="match status" value="1"/>
</dbReference>
<protein>
    <recommendedName>
        <fullName evidence="11">PGG domain-containing protein</fullName>
    </recommendedName>
</protein>
<evidence type="ECO:0000256" key="1">
    <source>
        <dbReference type="ARBA" id="ARBA00004141"/>
    </source>
</evidence>
<feature type="region of interest" description="Disordered" evidence="9">
    <location>
        <begin position="787"/>
        <end position="811"/>
    </location>
</feature>
<comment type="subcellular location">
    <subcellularLocation>
        <location evidence="2">Cell membrane</location>
        <topology evidence="2">Peripheral membrane protein</topology>
        <orientation evidence="2">Cytoplasmic side</orientation>
    </subcellularLocation>
    <subcellularLocation>
        <location evidence="1">Membrane</location>
        <topology evidence="1">Multi-pass membrane protein</topology>
    </subcellularLocation>
</comment>
<keyword evidence="6 8" id="KW-0040">ANK repeat</keyword>
<feature type="transmembrane region" description="Helical" evidence="10">
    <location>
        <begin position="719"/>
        <end position="739"/>
    </location>
</feature>
<evidence type="ECO:0000256" key="5">
    <source>
        <dbReference type="ARBA" id="ARBA00022989"/>
    </source>
</evidence>
<evidence type="ECO:0000256" key="2">
    <source>
        <dbReference type="ARBA" id="ARBA00004413"/>
    </source>
</evidence>
<keyword evidence="4" id="KW-0677">Repeat</keyword>
<gene>
    <name evidence="12" type="ORF">Ahy_A07g037310</name>
</gene>
<dbReference type="EMBL" id="SDMP01000007">
    <property type="protein sequence ID" value="RYR50680.1"/>
    <property type="molecule type" value="Genomic_DNA"/>
</dbReference>
<feature type="domain" description="PGG" evidence="11">
    <location>
        <begin position="628"/>
        <end position="737"/>
    </location>
</feature>
<reference evidence="12 13" key="1">
    <citation type="submission" date="2019-01" db="EMBL/GenBank/DDBJ databases">
        <title>Sequencing of cultivated peanut Arachis hypogaea provides insights into genome evolution and oil improvement.</title>
        <authorList>
            <person name="Chen X."/>
        </authorList>
    </citation>
    <scope>NUCLEOTIDE SEQUENCE [LARGE SCALE GENOMIC DNA]</scope>
    <source>
        <strain evidence="13">cv. Fuhuasheng</strain>
        <tissue evidence="12">Leaves</tissue>
    </source>
</reference>
<keyword evidence="5 10" id="KW-1133">Transmembrane helix</keyword>
<dbReference type="AlphaFoldDB" id="A0A445CIF3"/>
<dbReference type="Gene3D" id="1.25.40.20">
    <property type="entry name" value="Ankyrin repeat-containing domain"/>
    <property type="match status" value="1"/>
</dbReference>
<dbReference type="Proteomes" id="UP000289738">
    <property type="component" value="Chromosome A07"/>
</dbReference>
<evidence type="ECO:0000256" key="7">
    <source>
        <dbReference type="ARBA" id="ARBA00023136"/>
    </source>
</evidence>
<dbReference type="InterPro" id="IPR036770">
    <property type="entry name" value="Ankyrin_rpt-contain_sf"/>
</dbReference>
<keyword evidence="7 10" id="KW-0472">Membrane</keyword>
<proteinExistence type="predicted"/>
<keyword evidence="3 10" id="KW-0812">Transmembrane</keyword>
<name>A0A445CIF3_ARAHY</name>
<evidence type="ECO:0000256" key="3">
    <source>
        <dbReference type="ARBA" id="ARBA00022692"/>
    </source>
</evidence>
<dbReference type="InterPro" id="IPR002110">
    <property type="entry name" value="Ankyrin_rpt"/>
</dbReference>
<feature type="compositionally biased region" description="Polar residues" evidence="9">
    <location>
        <begin position="792"/>
        <end position="801"/>
    </location>
</feature>
<feature type="repeat" description="ANK" evidence="8">
    <location>
        <begin position="343"/>
        <end position="375"/>
    </location>
</feature>
<feature type="transmembrane region" description="Helical" evidence="10">
    <location>
        <begin position="751"/>
        <end position="776"/>
    </location>
</feature>
<organism evidence="12 13">
    <name type="scientific">Arachis hypogaea</name>
    <name type="common">Peanut</name>
    <dbReference type="NCBI Taxonomy" id="3818"/>
    <lineage>
        <taxon>Eukaryota</taxon>
        <taxon>Viridiplantae</taxon>
        <taxon>Streptophyta</taxon>
        <taxon>Embryophyta</taxon>
        <taxon>Tracheophyta</taxon>
        <taxon>Spermatophyta</taxon>
        <taxon>Magnoliopsida</taxon>
        <taxon>eudicotyledons</taxon>
        <taxon>Gunneridae</taxon>
        <taxon>Pentapetalae</taxon>
        <taxon>rosids</taxon>
        <taxon>fabids</taxon>
        <taxon>Fabales</taxon>
        <taxon>Fabaceae</taxon>
        <taxon>Papilionoideae</taxon>
        <taxon>50 kb inversion clade</taxon>
        <taxon>dalbergioids sensu lato</taxon>
        <taxon>Dalbergieae</taxon>
        <taxon>Pterocarpus clade</taxon>
        <taxon>Arachis</taxon>
    </lineage>
</organism>
<dbReference type="InterPro" id="IPR026961">
    <property type="entry name" value="PGG_dom"/>
</dbReference>
<evidence type="ECO:0000256" key="10">
    <source>
        <dbReference type="SAM" id="Phobius"/>
    </source>
</evidence>
<dbReference type="STRING" id="3818.A0A445CIF3"/>
<dbReference type="Pfam" id="PF13962">
    <property type="entry name" value="PGG"/>
    <property type="match status" value="1"/>
</dbReference>
<feature type="repeat" description="ANK" evidence="8">
    <location>
        <begin position="377"/>
        <end position="399"/>
    </location>
</feature>
<dbReference type="GO" id="GO:0005886">
    <property type="term" value="C:plasma membrane"/>
    <property type="evidence" value="ECO:0007669"/>
    <property type="project" value="UniProtKB-SubCell"/>
</dbReference>
<evidence type="ECO:0000313" key="12">
    <source>
        <dbReference type="EMBL" id="RYR50680.1"/>
    </source>
</evidence>
<evidence type="ECO:0000259" key="11">
    <source>
        <dbReference type="Pfam" id="PF13962"/>
    </source>
</evidence>
<comment type="caution">
    <text evidence="12">The sequence shown here is derived from an EMBL/GenBank/DDBJ whole genome shotgun (WGS) entry which is preliminary data.</text>
</comment>
<evidence type="ECO:0000256" key="9">
    <source>
        <dbReference type="SAM" id="MobiDB-lite"/>
    </source>
</evidence>